<dbReference type="EMBL" id="BMIH01000005">
    <property type="protein sequence ID" value="GGB40049.1"/>
    <property type="molecule type" value="Genomic_DNA"/>
</dbReference>
<dbReference type="Proteomes" id="UP000623067">
    <property type="component" value="Unassembled WGS sequence"/>
</dbReference>
<dbReference type="Pfam" id="PF13472">
    <property type="entry name" value="Lipase_GDSL_2"/>
    <property type="match status" value="1"/>
</dbReference>
<feature type="domain" description="SGNH hydrolase-type esterase" evidence="2">
    <location>
        <begin position="166"/>
        <end position="319"/>
    </location>
</feature>
<reference evidence="4" key="2">
    <citation type="submission" date="2020-09" db="EMBL/GenBank/DDBJ databases">
        <authorList>
            <person name="Sun Q."/>
            <person name="Zhou Y."/>
        </authorList>
    </citation>
    <scope>NUCLEOTIDE SEQUENCE</scope>
    <source>
        <strain evidence="4">CGMCC 1.15330</strain>
    </source>
</reference>
<protein>
    <submittedName>
        <fullName evidence="4">Lipase</fullName>
    </submittedName>
</protein>
<evidence type="ECO:0000313" key="4">
    <source>
        <dbReference type="EMBL" id="GGB40049.1"/>
    </source>
</evidence>
<organism evidence="4 5">
    <name type="scientific">Sphingomonas metalli</name>
    <dbReference type="NCBI Taxonomy" id="1779358"/>
    <lineage>
        <taxon>Bacteria</taxon>
        <taxon>Pseudomonadati</taxon>
        <taxon>Pseudomonadota</taxon>
        <taxon>Alphaproteobacteria</taxon>
        <taxon>Sphingomonadales</taxon>
        <taxon>Sphingomonadaceae</taxon>
        <taxon>Sphingomonas</taxon>
    </lineage>
</organism>
<evidence type="ECO:0000256" key="1">
    <source>
        <dbReference type="SAM" id="SignalP"/>
    </source>
</evidence>
<dbReference type="InterPro" id="IPR040794">
    <property type="entry name" value="CE2_N"/>
</dbReference>
<feature type="chain" id="PRO_5037068010" evidence="1">
    <location>
        <begin position="22"/>
        <end position="383"/>
    </location>
</feature>
<dbReference type="Pfam" id="PF17996">
    <property type="entry name" value="CE2_N"/>
    <property type="match status" value="1"/>
</dbReference>
<sequence>MPGYHATIRLALVPCAALMLAAGDAPPARVRITPVPQSADERGGTWLDLHRGGRQVVDAASPHGALRQWPGSYVEGRFRGPAVDLAIGPGEVALHVSIDGAPPVALVRPAPGRYRVAAGSGTEVHRIRVDVVSESQSGPTRFDGILAPAGTRALPPPAPRSRQIEFIGDSHTVGYGNTSPVQDCTPDAVWRTTDTAAGPAGQLAGRYAADYRVNAISGRGVVRNYGGFDAPTLPRAYPFALLDGTTPDRSPGWHPQVIVIGLGTNDFSTALKPGERWPDRAALHADYEQRYADFIASLRRRDRQALIVIWATDIAEGEVATEAARVVARRNADGDRRVVFVRVPGLGFQGCHGHPDLADDRAIAHALAGAIDARADTWTRGRR</sequence>
<dbReference type="SUPFAM" id="SSF52266">
    <property type="entry name" value="SGNH hydrolase"/>
    <property type="match status" value="1"/>
</dbReference>
<dbReference type="CDD" id="cd01831">
    <property type="entry name" value="Endoglucanase_E_like"/>
    <property type="match status" value="1"/>
</dbReference>
<dbReference type="PANTHER" id="PTHR37834:SF2">
    <property type="entry name" value="ESTERASE, SGNH HYDROLASE-TYPE"/>
    <property type="match status" value="1"/>
</dbReference>
<reference evidence="4" key="1">
    <citation type="journal article" date="2014" name="Int. J. Syst. Evol. Microbiol.">
        <title>Complete genome sequence of Corynebacterium casei LMG S-19264T (=DSM 44701T), isolated from a smear-ripened cheese.</title>
        <authorList>
            <consortium name="US DOE Joint Genome Institute (JGI-PGF)"/>
            <person name="Walter F."/>
            <person name="Albersmeier A."/>
            <person name="Kalinowski J."/>
            <person name="Ruckert C."/>
        </authorList>
    </citation>
    <scope>NUCLEOTIDE SEQUENCE</scope>
    <source>
        <strain evidence="4">CGMCC 1.15330</strain>
    </source>
</reference>
<accession>A0A916TE50</accession>
<evidence type="ECO:0000259" key="2">
    <source>
        <dbReference type="Pfam" id="PF13472"/>
    </source>
</evidence>
<name>A0A916TE50_9SPHN</name>
<dbReference type="GO" id="GO:0052689">
    <property type="term" value="F:carboxylic ester hydrolase activity"/>
    <property type="evidence" value="ECO:0007669"/>
    <property type="project" value="InterPro"/>
</dbReference>
<dbReference type="InterPro" id="IPR013830">
    <property type="entry name" value="SGNH_hydro"/>
</dbReference>
<dbReference type="RefSeq" id="WP_188660142.1">
    <property type="nucleotide sequence ID" value="NZ_BMIH01000005.1"/>
</dbReference>
<keyword evidence="1" id="KW-0732">Signal</keyword>
<gene>
    <name evidence="4" type="ORF">GCM10011380_31870</name>
</gene>
<dbReference type="AlphaFoldDB" id="A0A916TE50"/>
<keyword evidence="5" id="KW-1185">Reference proteome</keyword>
<proteinExistence type="predicted"/>
<dbReference type="InterPro" id="IPR037461">
    <property type="entry name" value="CtCE2-like_dom"/>
</dbReference>
<evidence type="ECO:0000259" key="3">
    <source>
        <dbReference type="Pfam" id="PF17996"/>
    </source>
</evidence>
<dbReference type="PANTHER" id="PTHR37834">
    <property type="entry name" value="GDSL-LIKE LIPASE/ACYLHYDROLASE DOMAIN PROTEIN (AFU_ORTHOLOGUE AFUA_2G00620)"/>
    <property type="match status" value="1"/>
</dbReference>
<feature type="domain" description="Carbohydrate esterase 2 N-terminal" evidence="3">
    <location>
        <begin position="57"/>
        <end position="157"/>
    </location>
</feature>
<evidence type="ECO:0000313" key="5">
    <source>
        <dbReference type="Proteomes" id="UP000623067"/>
    </source>
</evidence>
<feature type="signal peptide" evidence="1">
    <location>
        <begin position="1"/>
        <end position="21"/>
    </location>
</feature>
<dbReference type="InterPro" id="IPR052762">
    <property type="entry name" value="PCW_deacetylase/CE"/>
</dbReference>
<dbReference type="InterPro" id="IPR036514">
    <property type="entry name" value="SGNH_hydro_sf"/>
</dbReference>
<dbReference type="Gene3D" id="3.40.50.1110">
    <property type="entry name" value="SGNH hydrolase"/>
    <property type="match status" value="1"/>
</dbReference>
<comment type="caution">
    <text evidence="4">The sequence shown here is derived from an EMBL/GenBank/DDBJ whole genome shotgun (WGS) entry which is preliminary data.</text>
</comment>
<dbReference type="Gene3D" id="2.60.120.260">
    <property type="entry name" value="Galactose-binding domain-like"/>
    <property type="match status" value="1"/>
</dbReference>